<sequence>MGEDLQRRRNHRPHRPLVPRQNDQHPHRGNSRPHQGPKDRDAVMTGTTNTTVSGTEPNGQGEGAELTYTPEDLVDWVESLVAILESVDRSQNQYWCSRWWNHPEAVDRFRGLYEQWLDAQANGGVSSWWIDHFDRHAVVLFAKRGPFGECGTTHSEKTTRRVLATEQPPQDWAW</sequence>
<organism evidence="2 3">
    <name type="scientific">Arthrobacter bussei</name>
    <dbReference type="NCBI Taxonomy" id="2594179"/>
    <lineage>
        <taxon>Bacteria</taxon>
        <taxon>Bacillati</taxon>
        <taxon>Actinomycetota</taxon>
        <taxon>Actinomycetes</taxon>
        <taxon>Micrococcales</taxon>
        <taxon>Micrococcaceae</taxon>
        <taxon>Arthrobacter</taxon>
    </lineage>
</organism>
<dbReference type="AlphaFoldDB" id="A0A7X1TMP4"/>
<evidence type="ECO:0000256" key="1">
    <source>
        <dbReference type="SAM" id="MobiDB-lite"/>
    </source>
</evidence>
<reference evidence="3" key="1">
    <citation type="submission" date="2019-07" db="EMBL/GenBank/DDBJ databases">
        <title>Arthrobacter KR32 sp. nov., isolated from mountain cheese made of cows milk.</title>
        <authorList>
            <person name="Flegler A."/>
        </authorList>
    </citation>
    <scope>NUCLEOTIDE SEQUENCE [LARGE SCALE GENOMIC DNA]</scope>
    <source>
        <strain evidence="3">KR32</strain>
    </source>
</reference>
<dbReference type="InterPro" id="IPR032584">
    <property type="entry name" value="DUF4913"/>
</dbReference>
<gene>
    <name evidence="2" type="ORF">FNH21_03480</name>
</gene>
<feature type="compositionally biased region" description="Low complexity" evidence="1">
    <location>
        <begin position="45"/>
        <end position="55"/>
    </location>
</feature>
<name>A0A7X1TMP4_9MICC</name>
<comment type="caution">
    <text evidence="2">The sequence shown here is derived from an EMBL/GenBank/DDBJ whole genome shotgun (WGS) entry which is preliminary data.</text>
</comment>
<evidence type="ECO:0000313" key="2">
    <source>
        <dbReference type="EMBL" id="MPY09788.1"/>
    </source>
</evidence>
<dbReference type="Proteomes" id="UP000326464">
    <property type="component" value="Unassembled WGS sequence"/>
</dbReference>
<dbReference type="Pfam" id="PF16259">
    <property type="entry name" value="DUF4913"/>
    <property type="match status" value="1"/>
</dbReference>
<evidence type="ECO:0000313" key="3">
    <source>
        <dbReference type="Proteomes" id="UP000326464"/>
    </source>
</evidence>
<dbReference type="EMBL" id="VJXX01000001">
    <property type="protein sequence ID" value="MPY09788.1"/>
    <property type="molecule type" value="Genomic_DNA"/>
</dbReference>
<accession>A0A7X1TMP4</accession>
<protein>
    <submittedName>
        <fullName evidence="2">DUF4913 domain-containing protein</fullName>
    </submittedName>
</protein>
<proteinExistence type="predicted"/>
<keyword evidence="3" id="KW-1185">Reference proteome</keyword>
<feature type="region of interest" description="Disordered" evidence="1">
    <location>
        <begin position="1"/>
        <end position="65"/>
    </location>
</feature>
<dbReference type="OrthoDB" id="4570343at2"/>
<feature type="compositionally biased region" description="Basic residues" evidence="1">
    <location>
        <begin position="8"/>
        <end position="17"/>
    </location>
</feature>